<dbReference type="RefSeq" id="WP_130189749.1">
    <property type="nucleotide sequence ID" value="NZ_CP035913.1"/>
</dbReference>
<gene>
    <name evidence="2" type="ORF">EWM63_29765</name>
</gene>
<dbReference type="AlphaFoldDB" id="A0A4P6L6X3"/>
<organism evidence="2 3">
    <name type="scientific">Pseudoduganella lutea</name>
    <dbReference type="NCBI Taxonomy" id="321985"/>
    <lineage>
        <taxon>Bacteria</taxon>
        <taxon>Pseudomonadati</taxon>
        <taxon>Pseudomonadota</taxon>
        <taxon>Betaproteobacteria</taxon>
        <taxon>Burkholderiales</taxon>
        <taxon>Oxalobacteraceae</taxon>
        <taxon>Telluria group</taxon>
        <taxon>Pseudoduganella</taxon>
    </lineage>
</organism>
<keyword evidence="1" id="KW-0472">Membrane</keyword>
<dbReference type="OrthoDB" id="5405464at2"/>
<keyword evidence="3" id="KW-1185">Reference proteome</keyword>
<dbReference type="KEGG" id="plue:EWM63_29765"/>
<feature type="transmembrane region" description="Helical" evidence="1">
    <location>
        <begin position="20"/>
        <end position="46"/>
    </location>
</feature>
<keyword evidence="1" id="KW-0812">Transmembrane</keyword>
<evidence type="ECO:0000313" key="3">
    <source>
        <dbReference type="Proteomes" id="UP000290637"/>
    </source>
</evidence>
<evidence type="ECO:0000313" key="2">
    <source>
        <dbReference type="EMBL" id="QBE66642.1"/>
    </source>
</evidence>
<evidence type="ECO:0008006" key="4">
    <source>
        <dbReference type="Google" id="ProtNLM"/>
    </source>
</evidence>
<dbReference type="Proteomes" id="UP000290637">
    <property type="component" value="Chromosome"/>
</dbReference>
<feature type="transmembrane region" description="Helical" evidence="1">
    <location>
        <begin position="67"/>
        <end position="94"/>
    </location>
</feature>
<name>A0A4P6L6X3_9BURK</name>
<keyword evidence="1" id="KW-1133">Transmembrane helix</keyword>
<dbReference type="EMBL" id="CP035913">
    <property type="protein sequence ID" value="QBE66642.1"/>
    <property type="molecule type" value="Genomic_DNA"/>
</dbReference>
<accession>A0A4P6L6X3</accession>
<evidence type="ECO:0000256" key="1">
    <source>
        <dbReference type="SAM" id="Phobius"/>
    </source>
</evidence>
<reference evidence="2 3" key="1">
    <citation type="submission" date="2019-02" db="EMBL/GenBank/DDBJ databases">
        <title>Draft Genome Sequences of Six Type Strains of the Genus Massilia.</title>
        <authorList>
            <person name="Miess H."/>
            <person name="Frediansyhah A."/>
            <person name="Gross H."/>
        </authorList>
    </citation>
    <scope>NUCLEOTIDE SEQUENCE [LARGE SCALE GENOMIC DNA]</scope>
    <source>
        <strain evidence="2 3">DSM 17473</strain>
    </source>
</reference>
<protein>
    <recommendedName>
        <fullName evidence="4">Transmembrane protein</fullName>
    </recommendedName>
</protein>
<proteinExistence type="predicted"/>
<sequence>MVQDLVHDPRTDSAKSWAQGLYIAHGVCLLFTLGTLSFIPLIFNYVKRPEAAGTFVHTHHDWQIRSFWWYVVWVVVGWMLVFTFIGILVAWIPFLGAWLWKAYRIIRGFIALNNNEPIP</sequence>